<comment type="caution">
    <text evidence="2">The sequence shown here is derived from an EMBL/GenBank/DDBJ whole genome shotgun (WGS) entry which is preliminary data.</text>
</comment>
<name>A0AAD5S203_9FUNG</name>
<accession>A0AAD5S203</accession>
<proteinExistence type="predicted"/>
<feature type="compositionally biased region" description="Polar residues" evidence="1">
    <location>
        <begin position="294"/>
        <end position="311"/>
    </location>
</feature>
<feature type="region of interest" description="Disordered" evidence="1">
    <location>
        <begin position="287"/>
        <end position="312"/>
    </location>
</feature>
<feature type="compositionally biased region" description="Basic and acidic residues" evidence="1">
    <location>
        <begin position="93"/>
        <end position="110"/>
    </location>
</feature>
<evidence type="ECO:0000313" key="2">
    <source>
        <dbReference type="EMBL" id="KAJ3033396.1"/>
    </source>
</evidence>
<feature type="compositionally biased region" description="Low complexity" evidence="1">
    <location>
        <begin position="114"/>
        <end position="131"/>
    </location>
</feature>
<dbReference type="AlphaFoldDB" id="A0AAD5S203"/>
<keyword evidence="3" id="KW-1185">Reference proteome</keyword>
<evidence type="ECO:0000256" key="1">
    <source>
        <dbReference type="SAM" id="MobiDB-lite"/>
    </source>
</evidence>
<dbReference type="Proteomes" id="UP001212841">
    <property type="component" value="Unassembled WGS sequence"/>
</dbReference>
<feature type="region of interest" description="Disordered" evidence="1">
    <location>
        <begin position="87"/>
        <end position="131"/>
    </location>
</feature>
<sequence>MPDKWKVPVHKIVDYRKKHKKRALVVGDFVYALYRETEEDEPLTEFYGGRVLKVGEKSALVRYDSGEERRVRLDELFGEFEVPEGFGRKGKGKDKEREKEREKGVVERVRRGSSKGSGSRDSSPVSALSSVSGDEITQAQYTVLGTVISTNVNQGNSTTGVLASPQNYNATIQIQCVYASYNPSTNDGSNILSTSVTVTGFGSPRAACPNGGGATATQNQSTIFFLFVANSPPKGQTPVLSVFDICTGGVGYDPTNLARVGDVLALKPELAFYGAARGPQMCEVTGLPKDGPPQGSSAVPTGVANSDTQLPSGAESEVLGGKGLMGGVVALVVGLGSVLFV</sequence>
<protein>
    <submittedName>
        <fullName evidence="2">Uncharacterized protein</fullName>
    </submittedName>
</protein>
<reference evidence="2" key="1">
    <citation type="submission" date="2020-05" db="EMBL/GenBank/DDBJ databases">
        <title>Phylogenomic resolution of chytrid fungi.</title>
        <authorList>
            <person name="Stajich J.E."/>
            <person name="Amses K."/>
            <person name="Simmons R."/>
            <person name="Seto K."/>
            <person name="Myers J."/>
            <person name="Bonds A."/>
            <person name="Quandt C.A."/>
            <person name="Barry K."/>
            <person name="Liu P."/>
            <person name="Grigoriev I."/>
            <person name="Longcore J.E."/>
            <person name="James T.Y."/>
        </authorList>
    </citation>
    <scope>NUCLEOTIDE SEQUENCE</scope>
    <source>
        <strain evidence="2">JEL0318</strain>
    </source>
</reference>
<dbReference type="EMBL" id="JADGJD010002297">
    <property type="protein sequence ID" value="KAJ3033396.1"/>
    <property type="molecule type" value="Genomic_DNA"/>
</dbReference>
<gene>
    <name evidence="2" type="ORF">HK097_004859</name>
</gene>
<evidence type="ECO:0000313" key="3">
    <source>
        <dbReference type="Proteomes" id="UP001212841"/>
    </source>
</evidence>
<organism evidence="2 3">
    <name type="scientific">Rhizophlyctis rosea</name>
    <dbReference type="NCBI Taxonomy" id="64517"/>
    <lineage>
        <taxon>Eukaryota</taxon>
        <taxon>Fungi</taxon>
        <taxon>Fungi incertae sedis</taxon>
        <taxon>Chytridiomycota</taxon>
        <taxon>Chytridiomycota incertae sedis</taxon>
        <taxon>Chytridiomycetes</taxon>
        <taxon>Rhizophlyctidales</taxon>
        <taxon>Rhizophlyctidaceae</taxon>
        <taxon>Rhizophlyctis</taxon>
    </lineage>
</organism>